<dbReference type="RefSeq" id="WP_028873502.1">
    <property type="nucleotide sequence ID" value="NZ_VOSB01000003.1"/>
</dbReference>
<comment type="caution">
    <text evidence="1">The sequence shown here is derived from an EMBL/GenBank/DDBJ whole genome shotgun (WGS) entry which is preliminary data.</text>
</comment>
<dbReference type="Proteomes" id="UP000321938">
    <property type="component" value="Unassembled WGS sequence"/>
</dbReference>
<reference evidence="1 2" key="1">
    <citation type="submission" date="2019-08" db="EMBL/GenBank/DDBJ databases">
        <title>Genome of Psychroserpens burtonensis ACAM 167.</title>
        <authorList>
            <person name="Bowman J.P."/>
        </authorList>
    </citation>
    <scope>NUCLEOTIDE SEQUENCE [LARGE SCALE GENOMIC DNA]</scope>
    <source>
        <strain evidence="1 2">ACAM 167</strain>
    </source>
</reference>
<dbReference type="EMBL" id="VOSB01000003">
    <property type="protein sequence ID" value="TXE19613.1"/>
    <property type="molecule type" value="Genomic_DNA"/>
</dbReference>
<accession>A0A5C7BEZ7</accession>
<proteinExistence type="predicted"/>
<dbReference type="Pfam" id="PF20050">
    <property type="entry name" value="DUF6452"/>
    <property type="match status" value="1"/>
</dbReference>
<sequence>MKRIISLCSCIALIAIIIWSCERDDICAEATPTTPHLIIRFYDINNPENLKQVRQLEVDGLNDMNDPNSEIPIVARTTTDSINLPLRFQEEGVDGEGTTTRFQLIKNADFADNSDETNDHNIDIITIKYTPEFIYVSRACGYKSIFNLDDPDGITRELDADPWITSFDIINQTVENENAAQIIIYH</sequence>
<evidence type="ECO:0000313" key="2">
    <source>
        <dbReference type="Proteomes" id="UP000321938"/>
    </source>
</evidence>
<evidence type="ECO:0000313" key="1">
    <source>
        <dbReference type="EMBL" id="TXE19613.1"/>
    </source>
</evidence>
<name>A0A5C7BEZ7_9FLAO</name>
<dbReference type="STRING" id="1123037.GCA_000425305_00831"/>
<dbReference type="InterPro" id="IPR045607">
    <property type="entry name" value="DUF6452"/>
</dbReference>
<keyword evidence="2" id="KW-1185">Reference proteome</keyword>
<dbReference type="OrthoDB" id="663527at2"/>
<dbReference type="AlphaFoldDB" id="A0A5C7BEZ7"/>
<organism evidence="1 2">
    <name type="scientific">Psychroserpens burtonensis</name>
    <dbReference type="NCBI Taxonomy" id="49278"/>
    <lineage>
        <taxon>Bacteria</taxon>
        <taxon>Pseudomonadati</taxon>
        <taxon>Bacteroidota</taxon>
        <taxon>Flavobacteriia</taxon>
        <taxon>Flavobacteriales</taxon>
        <taxon>Flavobacteriaceae</taxon>
        <taxon>Psychroserpens</taxon>
    </lineage>
</organism>
<gene>
    <name evidence="1" type="ORF">ES692_02345</name>
</gene>
<protein>
    <submittedName>
        <fullName evidence="1">Uncharacterized protein</fullName>
    </submittedName>
</protein>